<keyword evidence="10" id="KW-0479">Metal-binding</keyword>
<accession>A0A4R1B3E0</accession>
<dbReference type="Proteomes" id="UP000295334">
    <property type="component" value="Unassembled WGS sequence"/>
</dbReference>
<evidence type="ECO:0000256" key="12">
    <source>
        <dbReference type="ARBA" id="ARBA00022777"/>
    </source>
</evidence>
<dbReference type="GO" id="GO:0051539">
    <property type="term" value="F:4 iron, 4 sulfur cluster binding"/>
    <property type="evidence" value="ECO:0007669"/>
    <property type="project" value="UniProtKB-KW"/>
</dbReference>
<dbReference type="GO" id="GO:0046872">
    <property type="term" value="F:metal ion binding"/>
    <property type="evidence" value="ECO:0007669"/>
    <property type="project" value="UniProtKB-KW"/>
</dbReference>
<comment type="caution">
    <text evidence="21">The sequence shown here is derived from an EMBL/GenBank/DDBJ whole genome shotgun (WGS) entry which is preliminary data.</text>
</comment>
<dbReference type="InterPro" id="IPR004358">
    <property type="entry name" value="Sig_transdc_His_kin-like_C"/>
</dbReference>
<keyword evidence="8" id="KW-0597">Phosphoprotein</keyword>
<evidence type="ECO:0000256" key="7">
    <source>
        <dbReference type="ARBA" id="ARBA00022490"/>
    </source>
</evidence>
<dbReference type="PROSITE" id="PS50109">
    <property type="entry name" value="HIS_KIN"/>
    <property type="match status" value="1"/>
</dbReference>
<evidence type="ECO:0000259" key="20">
    <source>
        <dbReference type="PROSITE" id="PS50109"/>
    </source>
</evidence>
<dbReference type="EC" id="2.7.13.3" evidence="4"/>
<evidence type="ECO:0000256" key="6">
    <source>
        <dbReference type="ARBA" id="ARBA00022485"/>
    </source>
</evidence>
<dbReference type="Pfam" id="PF02518">
    <property type="entry name" value="HATPase_c"/>
    <property type="match status" value="1"/>
</dbReference>
<dbReference type="SUPFAM" id="SSF48452">
    <property type="entry name" value="TPR-like"/>
    <property type="match status" value="2"/>
</dbReference>
<evidence type="ECO:0000313" key="22">
    <source>
        <dbReference type="Proteomes" id="UP000295334"/>
    </source>
</evidence>
<evidence type="ECO:0000313" key="21">
    <source>
        <dbReference type="EMBL" id="TCJ12000.1"/>
    </source>
</evidence>
<evidence type="ECO:0000256" key="5">
    <source>
        <dbReference type="ARBA" id="ARBA00017322"/>
    </source>
</evidence>
<name>A0A4R1B3E0_9BACT</name>
<keyword evidence="14" id="KW-0408">Iron</keyword>
<dbReference type="InterPro" id="IPR050482">
    <property type="entry name" value="Sensor_HK_TwoCompSys"/>
</dbReference>
<dbReference type="Gene3D" id="1.25.40.10">
    <property type="entry name" value="Tetratricopeptide repeat domain"/>
    <property type="match status" value="1"/>
</dbReference>
<evidence type="ECO:0000256" key="17">
    <source>
        <dbReference type="ARBA" id="ARBA00024827"/>
    </source>
</evidence>
<dbReference type="InterPro" id="IPR005467">
    <property type="entry name" value="His_kinase_dom"/>
</dbReference>
<sequence length="600" mass="66462">MHLRTILPVALVFLCTHSRAQFPDSFTRRVSAISDPAQRLEQYITYLEPLAARDFNAAMAGGAPALRLARSLGNTAAAGRIERVLGEASYFKGQYDVAAGHLYRSVQLLENSGQPVYLGHSLNALAKLYRKTRDLPRALQHYERALGIFREAGDSAGVSMILNESGVVFEYAGNYDAAAARYSASLRIDEERRDPLGISYALSNLAGVFILQKKFAAAEQFLLRALRVRQELKDSFALALTYSDLGSLYLSAQDLGSARSYTDTSNRLAAAMGYRELQRNNLDLLARIAEAGGNNAAALALYRQKSALQDSLFSLEKARSIEELNTRFETLKKEQTIREQQFALDRKNLLLIASAALLVLGTALAYSGYRRRRLVHRHALQQLLIQQQEAATRAIIEAEESERQRIAKELHDGVGQMMSAARMNLSSLGSRLPLGDADNRKTFDNVITLVDESCREVRAVSHNMMPNALLRSSLAAALRAFIDKIDIKALQVHLYTEGLDDRLEDNVQTVLYRVVQECVNNVIRHSGASRLDISLIREGNELTATIEDNGSGFDPQEAAQGLGLRNIRTRIGYLKGSVDFDSRPGRGTLVAFTVPLQERI</sequence>
<comment type="catalytic activity">
    <reaction evidence="1">
        <text>ATP + protein L-histidine = ADP + protein N-phospho-L-histidine.</text>
        <dbReference type="EC" id="2.7.13.3"/>
    </reaction>
</comment>
<dbReference type="PRINTS" id="PR00344">
    <property type="entry name" value="BCTRLSENSOR"/>
</dbReference>
<feature type="domain" description="Histidine kinase" evidence="20">
    <location>
        <begin position="405"/>
        <end position="598"/>
    </location>
</feature>
<dbReference type="InterPro" id="IPR036890">
    <property type="entry name" value="HATPase_C_sf"/>
</dbReference>
<comment type="function">
    <text evidence="17">Member of the two-component regulatory system NreB/NreC involved in the control of dissimilatory nitrate/nitrite reduction in response to oxygen. NreB functions as a direct oxygen sensor histidine kinase which is autophosphorylated, in the absence of oxygen, probably at the conserved histidine residue, and transfers its phosphate group probably to a conserved aspartate residue of NreC. NreB/NreC activates the expression of the nitrate (narGHJI) and nitrite (nir) reductase operons, as well as the putative nitrate transporter gene narT.</text>
</comment>
<evidence type="ECO:0000256" key="8">
    <source>
        <dbReference type="ARBA" id="ARBA00022553"/>
    </source>
</evidence>
<dbReference type="CDD" id="cd16917">
    <property type="entry name" value="HATPase_UhpB-NarQ-NarX-like"/>
    <property type="match status" value="1"/>
</dbReference>
<dbReference type="Gene3D" id="3.30.565.10">
    <property type="entry name" value="Histidine kinase-like ATPase, C-terminal domain"/>
    <property type="match status" value="1"/>
</dbReference>
<evidence type="ECO:0000256" key="19">
    <source>
        <dbReference type="SAM" id="Phobius"/>
    </source>
</evidence>
<organism evidence="21 22">
    <name type="scientific">Flaviaesturariibacter flavus</name>
    <dbReference type="NCBI Taxonomy" id="2502780"/>
    <lineage>
        <taxon>Bacteria</taxon>
        <taxon>Pseudomonadati</taxon>
        <taxon>Bacteroidota</taxon>
        <taxon>Chitinophagia</taxon>
        <taxon>Chitinophagales</taxon>
        <taxon>Chitinophagaceae</taxon>
        <taxon>Flaviaestuariibacter</taxon>
    </lineage>
</organism>
<dbReference type="Pfam" id="PF07730">
    <property type="entry name" value="HisKA_3"/>
    <property type="match status" value="1"/>
</dbReference>
<evidence type="ECO:0000256" key="15">
    <source>
        <dbReference type="ARBA" id="ARBA00023012"/>
    </source>
</evidence>
<dbReference type="Pfam" id="PF13424">
    <property type="entry name" value="TPR_12"/>
    <property type="match status" value="2"/>
</dbReference>
<keyword evidence="12" id="KW-0418">Kinase</keyword>
<dbReference type="InterPro" id="IPR019734">
    <property type="entry name" value="TPR_rpt"/>
</dbReference>
<keyword evidence="22" id="KW-1185">Reference proteome</keyword>
<dbReference type="GO" id="GO:0000155">
    <property type="term" value="F:phosphorelay sensor kinase activity"/>
    <property type="evidence" value="ECO:0007669"/>
    <property type="project" value="InterPro"/>
</dbReference>
<keyword evidence="7" id="KW-0963">Cytoplasm</keyword>
<comment type="subcellular location">
    <subcellularLocation>
        <location evidence="3">Cytoplasm</location>
    </subcellularLocation>
</comment>
<dbReference type="SUPFAM" id="SSF55874">
    <property type="entry name" value="ATPase domain of HSP90 chaperone/DNA topoisomerase II/histidine kinase"/>
    <property type="match status" value="1"/>
</dbReference>
<evidence type="ECO:0000256" key="9">
    <source>
        <dbReference type="ARBA" id="ARBA00022679"/>
    </source>
</evidence>
<reference evidence="21 22" key="1">
    <citation type="submission" date="2019-03" db="EMBL/GenBank/DDBJ databases">
        <authorList>
            <person name="Kim M.K.M."/>
        </authorList>
    </citation>
    <scope>NUCLEOTIDE SEQUENCE [LARGE SCALE GENOMIC DNA]</scope>
    <source>
        <strain evidence="21 22">17J68-12</strain>
    </source>
</reference>
<dbReference type="SMART" id="SM00028">
    <property type="entry name" value="TPR"/>
    <property type="match status" value="3"/>
</dbReference>
<keyword evidence="9" id="KW-0808">Transferase</keyword>
<evidence type="ECO:0000256" key="14">
    <source>
        <dbReference type="ARBA" id="ARBA00023004"/>
    </source>
</evidence>
<dbReference type="GO" id="GO:0046983">
    <property type="term" value="F:protein dimerization activity"/>
    <property type="evidence" value="ECO:0007669"/>
    <property type="project" value="InterPro"/>
</dbReference>
<dbReference type="InterPro" id="IPR011712">
    <property type="entry name" value="Sig_transdc_His_kin_sub3_dim/P"/>
</dbReference>
<dbReference type="RefSeq" id="WP_131450477.1">
    <property type="nucleotide sequence ID" value="NZ_SJZI01000052.1"/>
</dbReference>
<dbReference type="GO" id="GO:0016020">
    <property type="term" value="C:membrane"/>
    <property type="evidence" value="ECO:0007669"/>
    <property type="project" value="InterPro"/>
</dbReference>
<evidence type="ECO:0000256" key="1">
    <source>
        <dbReference type="ARBA" id="ARBA00000085"/>
    </source>
</evidence>
<protein>
    <recommendedName>
        <fullName evidence="5">Oxygen sensor histidine kinase NreB</fullName>
        <ecNumber evidence="4">2.7.13.3</ecNumber>
    </recommendedName>
    <alternativeName>
        <fullName evidence="18">Nitrogen regulation protein B</fullName>
    </alternativeName>
</protein>
<dbReference type="InterPro" id="IPR003594">
    <property type="entry name" value="HATPase_dom"/>
</dbReference>
<evidence type="ECO:0000256" key="16">
    <source>
        <dbReference type="ARBA" id="ARBA00023014"/>
    </source>
</evidence>
<evidence type="ECO:0000256" key="3">
    <source>
        <dbReference type="ARBA" id="ARBA00004496"/>
    </source>
</evidence>
<keyword evidence="16" id="KW-0411">Iron-sulfur</keyword>
<keyword evidence="11" id="KW-0547">Nucleotide-binding</keyword>
<keyword evidence="19" id="KW-0812">Transmembrane</keyword>
<evidence type="ECO:0000256" key="10">
    <source>
        <dbReference type="ARBA" id="ARBA00022723"/>
    </source>
</evidence>
<keyword evidence="13" id="KW-0067">ATP-binding</keyword>
<comment type="cofactor">
    <cofactor evidence="2">
        <name>[4Fe-4S] cluster</name>
        <dbReference type="ChEBI" id="CHEBI:49883"/>
    </cofactor>
</comment>
<proteinExistence type="predicted"/>
<dbReference type="SMART" id="SM00387">
    <property type="entry name" value="HATPase_c"/>
    <property type="match status" value="1"/>
</dbReference>
<dbReference type="PANTHER" id="PTHR24421:SF10">
    <property type="entry name" value="NITRATE_NITRITE SENSOR PROTEIN NARQ"/>
    <property type="match status" value="1"/>
</dbReference>
<dbReference type="PANTHER" id="PTHR24421">
    <property type="entry name" value="NITRATE/NITRITE SENSOR PROTEIN NARX-RELATED"/>
    <property type="match status" value="1"/>
</dbReference>
<keyword evidence="19" id="KW-0472">Membrane</keyword>
<keyword evidence="6" id="KW-0004">4Fe-4S</keyword>
<evidence type="ECO:0000256" key="13">
    <source>
        <dbReference type="ARBA" id="ARBA00022840"/>
    </source>
</evidence>
<dbReference type="GO" id="GO:0005737">
    <property type="term" value="C:cytoplasm"/>
    <property type="evidence" value="ECO:0007669"/>
    <property type="project" value="UniProtKB-SubCell"/>
</dbReference>
<dbReference type="Gene3D" id="1.20.5.1930">
    <property type="match status" value="1"/>
</dbReference>
<dbReference type="AlphaFoldDB" id="A0A4R1B3E0"/>
<evidence type="ECO:0000256" key="18">
    <source>
        <dbReference type="ARBA" id="ARBA00030800"/>
    </source>
</evidence>
<evidence type="ECO:0000256" key="4">
    <source>
        <dbReference type="ARBA" id="ARBA00012438"/>
    </source>
</evidence>
<evidence type="ECO:0000256" key="11">
    <source>
        <dbReference type="ARBA" id="ARBA00022741"/>
    </source>
</evidence>
<evidence type="ECO:0000256" key="2">
    <source>
        <dbReference type="ARBA" id="ARBA00001966"/>
    </source>
</evidence>
<keyword evidence="19" id="KW-1133">Transmembrane helix</keyword>
<dbReference type="EMBL" id="SJZI01000052">
    <property type="protein sequence ID" value="TCJ12000.1"/>
    <property type="molecule type" value="Genomic_DNA"/>
</dbReference>
<keyword evidence="15" id="KW-0902">Two-component regulatory system</keyword>
<dbReference type="InterPro" id="IPR011990">
    <property type="entry name" value="TPR-like_helical_dom_sf"/>
</dbReference>
<dbReference type="OrthoDB" id="617348at2"/>
<dbReference type="GO" id="GO:0005524">
    <property type="term" value="F:ATP binding"/>
    <property type="evidence" value="ECO:0007669"/>
    <property type="project" value="UniProtKB-KW"/>
</dbReference>
<feature type="transmembrane region" description="Helical" evidence="19">
    <location>
        <begin position="349"/>
        <end position="369"/>
    </location>
</feature>
<gene>
    <name evidence="21" type="ORF">EPD60_15700</name>
</gene>